<evidence type="ECO:0000313" key="3">
    <source>
        <dbReference type="EMBL" id="CEJ85124.1"/>
    </source>
</evidence>
<feature type="region of interest" description="Disordered" evidence="2">
    <location>
        <begin position="314"/>
        <end position="335"/>
    </location>
</feature>
<dbReference type="Proteomes" id="UP000039046">
    <property type="component" value="Unassembled WGS sequence"/>
</dbReference>
<dbReference type="STRING" id="1531966.A0A0A1TC13"/>
<dbReference type="HOGENOM" id="CLU_009375_1_0_1"/>
<evidence type="ECO:0000256" key="2">
    <source>
        <dbReference type="SAM" id="MobiDB-lite"/>
    </source>
</evidence>
<feature type="region of interest" description="Disordered" evidence="2">
    <location>
        <begin position="540"/>
        <end position="571"/>
    </location>
</feature>
<dbReference type="GO" id="GO:0000323">
    <property type="term" value="C:lytic vacuole"/>
    <property type="evidence" value="ECO:0007669"/>
    <property type="project" value="TreeGrafter"/>
</dbReference>
<dbReference type="Pfam" id="PF17649">
    <property type="entry name" value="VPS38"/>
    <property type="match status" value="1"/>
</dbReference>
<dbReference type="EMBL" id="CDHN01000002">
    <property type="protein sequence ID" value="CEJ85124.1"/>
    <property type="molecule type" value="Genomic_DNA"/>
</dbReference>
<organism evidence="3 4">
    <name type="scientific">[Torrubiella] hemipterigena</name>
    <dbReference type="NCBI Taxonomy" id="1531966"/>
    <lineage>
        <taxon>Eukaryota</taxon>
        <taxon>Fungi</taxon>
        <taxon>Dikarya</taxon>
        <taxon>Ascomycota</taxon>
        <taxon>Pezizomycotina</taxon>
        <taxon>Sordariomycetes</taxon>
        <taxon>Hypocreomycetidae</taxon>
        <taxon>Hypocreales</taxon>
        <taxon>Clavicipitaceae</taxon>
        <taxon>Clavicipitaceae incertae sedis</taxon>
        <taxon>'Torrubiella' clade</taxon>
    </lineage>
</organism>
<dbReference type="InterPro" id="IPR040939">
    <property type="entry name" value="Vps38"/>
</dbReference>
<keyword evidence="1" id="KW-0175">Coiled coil</keyword>
<dbReference type="PANTHER" id="PTHR15157">
    <property type="entry name" value="UV RADIATION RESISTANCE-ASSOCIATED GENE PROTEIN"/>
    <property type="match status" value="1"/>
</dbReference>
<evidence type="ECO:0008006" key="5">
    <source>
        <dbReference type="Google" id="ProtNLM"/>
    </source>
</evidence>
<dbReference type="GO" id="GO:0005768">
    <property type="term" value="C:endosome"/>
    <property type="evidence" value="ECO:0007669"/>
    <property type="project" value="TreeGrafter"/>
</dbReference>
<feature type="compositionally biased region" description="Basic and acidic residues" evidence="2">
    <location>
        <begin position="314"/>
        <end position="326"/>
    </location>
</feature>
<dbReference type="GO" id="GO:0034272">
    <property type="term" value="C:phosphatidylinositol 3-kinase complex, class III, type II"/>
    <property type="evidence" value="ECO:0007669"/>
    <property type="project" value="InterPro"/>
</dbReference>
<dbReference type="GO" id="GO:0000149">
    <property type="term" value="F:SNARE binding"/>
    <property type="evidence" value="ECO:0007669"/>
    <property type="project" value="TreeGrafter"/>
</dbReference>
<gene>
    <name evidence="3" type="ORF">VHEMI03677</name>
</gene>
<dbReference type="PANTHER" id="PTHR15157:SF5">
    <property type="entry name" value="UV RADIATION RESISTANCE-ASSOCIATED GENE PROTEIN"/>
    <property type="match status" value="1"/>
</dbReference>
<dbReference type="AlphaFoldDB" id="A0A0A1TC13"/>
<reference evidence="3 4" key="1">
    <citation type="journal article" date="2015" name="Genome Announc.">
        <title>Draft Genome Sequence and Gene Annotation of the Entomopathogenic Fungus Verticillium hemipterigenum.</title>
        <authorList>
            <person name="Horn F."/>
            <person name="Habel A."/>
            <person name="Scharf D.H."/>
            <person name="Dworschak J."/>
            <person name="Brakhage A.A."/>
            <person name="Guthke R."/>
            <person name="Hertweck C."/>
            <person name="Linde J."/>
        </authorList>
    </citation>
    <scope>NUCLEOTIDE SEQUENCE [LARGE SCALE GENOMIC DNA]</scope>
</reference>
<proteinExistence type="predicted"/>
<keyword evidence="4" id="KW-1185">Reference proteome</keyword>
<evidence type="ECO:0000313" key="4">
    <source>
        <dbReference type="Proteomes" id="UP000039046"/>
    </source>
</evidence>
<accession>A0A0A1TC13</accession>
<name>A0A0A1TC13_9HYPO</name>
<dbReference type="GO" id="GO:0035493">
    <property type="term" value="P:SNARE complex assembly"/>
    <property type="evidence" value="ECO:0007669"/>
    <property type="project" value="TreeGrafter"/>
</dbReference>
<sequence>MSSLEPRRPRLLAQNRKLRHLKGISLRNLCFDLPHLRTADDAYVSDTSPRKLQVLREAGSLHPSRSSETLRQDSLRVGKNVARPPQPRRVSLGSAFTPPSVRQKKLEQVLDAAVGDVFFSLHVATQDEPIYISEVREKSANFNFQFFNLDDSLPDISRSTILCIRIWSRRPKQDTWVFLLEELIDLRKLNFIGTMLGRHFPPNSLLFHLEDGLYSLDFPTNAAAPRDATPIGTSSYNALMKLANLEHSIEDAINTQKIITQQINEILEDAVVDGSGAAQEEQALADKYVQAQIRINKQAERRRNELRESLQSRRTAIKEGREAQERGEEDIANNRGKLETSKELVVVSDRDIRGQRRRICSELNRLFPITPIPDAPPLSFQICGIPLSNSVYDGPTARAYGEEALSAGLGLVALVTHNLQYYLSHPLPYPITPYGSQSFINDEISHLTEKNVGRRQFPLFLPRGGSTSGQWRFEYGWFLLNKDIEALCASQGLRVVDIRHTLANLKFLLYVCSAGTEELPERKKGGVRGLWSGHLKTRASAIPPGLQDKDTGSITSSRPGSADSEAHGQRGDTLRAAALGGGNGSLRWRPAAEETVLGLPFDESDTTFTLRTKGLRENVAG</sequence>
<evidence type="ECO:0000256" key="1">
    <source>
        <dbReference type="ARBA" id="ARBA00023054"/>
    </source>
</evidence>
<protein>
    <recommendedName>
        <fullName evidence="5">UV radiation resistance-associated protein</fullName>
    </recommendedName>
</protein>